<dbReference type="KEGG" id="sus:Acid_4203"/>
<reference evidence="2" key="1">
    <citation type="submission" date="2006-10" db="EMBL/GenBank/DDBJ databases">
        <title>Complete sequence of Solibacter usitatus Ellin6076.</title>
        <authorList>
            <consortium name="US DOE Joint Genome Institute"/>
            <person name="Copeland A."/>
            <person name="Lucas S."/>
            <person name="Lapidus A."/>
            <person name="Barry K."/>
            <person name="Detter J.C."/>
            <person name="Glavina del Rio T."/>
            <person name="Hammon N."/>
            <person name="Israni S."/>
            <person name="Dalin E."/>
            <person name="Tice H."/>
            <person name="Pitluck S."/>
            <person name="Thompson L.S."/>
            <person name="Brettin T."/>
            <person name="Bruce D."/>
            <person name="Han C."/>
            <person name="Tapia R."/>
            <person name="Gilna P."/>
            <person name="Schmutz J."/>
            <person name="Larimer F."/>
            <person name="Land M."/>
            <person name="Hauser L."/>
            <person name="Kyrpides N."/>
            <person name="Mikhailova N."/>
            <person name="Janssen P.H."/>
            <person name="Kuske C.R."/>
            <person name="Richardson P."/>
        </authorList>
    </citation>
    <scope>NUCLEOTIDE SEQUENCE</scope>
    <source>
        <strain evidence="2">Ellin6076</strain>
    </source>
</reference>
<dbReference type="SUPFAM" id="SSF51230">
    <property type="entry name" value="Single hybrid motif"/>
    <property type="match status" value="1"/>
</dbReference>
<dbReference type="OrthoDB" id="9796712at2"/>
<gene>
    <name evidence="2" type="ordered locus">Acid_4203</name>
</gene>
<proteinExistence type="predicted"/>
<dbReference type="GO" id="GO:0005737">
    <property type="term" value="C:cytoplasm"/>
    <property type="evidence" value="ECO:0007669"/>
    <property type="project" value="TreeGrafter"/>
</dbReference>
<dbReference type="GO" id="GO:0009249">
    <property type="term" value="P:protein lipoylation"/>
    <property type="evidence" value="ECO:0007669"/>
    <property type="project" value="TreeGrafter"/>
</dbReference>
<sequence length="223" mass="24877">MTVALVLLTFLVFIVLDYALNRRKAIHTVAVETPKTVPAHLGGDYVDGFLVPRNVSYHSGHSWLVRERKNVVRVGADEFAAALAGKLEKIELPKPGQWVRQGQRVISFFRDGQKTEMVSPTEGEIMEINNEVLNNPALVRQDPYGKGWLISVHVPDEENTSRNLIPKALIGEWMREAVERLYSRQPALAGAVAADGGRPSEDLLAALPEHDWKEVTAEFFLTV</sequence>
<dbReference type="InterPro" id="IPR033753">
    <property type="entry name" value="GCV_H/Fam206"/>
</dbReference>
<dbReference type="InParanoid" id="Q01YU8"/>
<dbReference type="GO" id="GO:0019464">
    <property type="term" value="P:glycine decarboxylation via glycine cleavage system"/>
    <property type="evidence" value="ECO:0007669"/>
    <property type="project" value="InterPro"/>
</dbReference>
<evidence type="ECO:0000256" key="1">
    <source>
        <dbReference type="ARBA" id="ARBA00022823"/>
    </source>
</evidence>
<dbReference type="HOGENOM" id="CLU_1187955_0_0_0"/>
<dbReference type="PANTHER" id="PTHR11715:SF3">
    <property type="entry name" value="GLYCINE CLEAVAGE SYSTEM H PROTEIN-RELATED"/>
    <property type="match status" value="1"/>
</dbReference>
<evidence type="ECO:0000313" key="2">
    <source>
        <dbReference type="EMBL" id="ABJ85167.1"/>
    </source>
</evidence>
<name>Q01YU8_SOLUE</name>
<accession>Q01YU8</accession>
<dbReference type="Pfam" id="PF01597">
    <property type="entry name" value="GCV_H"/>
    <property type="match status" value="1"/>
</dbReference>
<dbReference type="PANTHER" id="PTHR11715">
    <property type="entry name" value="GLYCINE CLEAVAGE SYSTEM H PROTEIN"/>
    <property type="match status" value="1"/>
</dbReference>
<dbReference type="CDD" id="cd06848">
    <property type="entry name" value="GCS_H"/>
    <property type="match status" value="1"/>
</dbReference>
<dbReference type="AlphaFoldDB" id="Q01YU8"/>
<keyword evidence="1" id="KW-0450">Lipoyl</keyword>
<organism evidence="2">
    <name type="scientific">Solibacter usitatus (strain Ellin6076)</name>
    <dbReference type="NCBI Taxonomy" id="234267"/>
    <lineage>
        <taxon>Bacteria</taxon>
        <taxon>Pseudomonadati</taxon>
        <taxon>Acidobacteriota</taxon>
        <taxon>Terriglobia</taxon>
        <taxon>Bryobacterales</taxon>
        <taxon>Solibacteraceae</taxon>
        <taxon>Candidatus Solibacter</taxon>
    </lineage>
</organism>
<dbReference type="InterPro" id="IPR002930">
    <property type="entry name" value="GCV_H"/>
</dbReference>
<dbReference type="GO" id="GO:0005960">
    <property type="term" value="C:glycine cleavage complex"/>
    <property type="evidence" value="ECO:0007669"/>
    <property type="project" value="InterPro"/>
</dbReference>
<dbReference type="EMBL" id="CP000473">
    <property type="protein sequence ID" value="ABJ85167.1"/>
    <property type="molecule type" value="Genomic_DNA"/>
</dbReference>
<protein>
    <submittedName>
        <fullName evidence="2">Glycine cleavage H-protein</fullName>
    </submittedName>
</protein>
<dbReference type="InterPro" id="IPR011053">
    <property type="entry name" value="Single_hybrid_motif"/>
</dbReference>
<dbReference type="STRING" id="234267.Acid_4203"/>
<dbReference type="eggNOG" id="COG0509">
    <property type="taxonomic scope" value="Bacteria"/>
</dbReference>
<dbReference type="Gene3D" id="2.40.50.100">
    <property type="match status" value="1"/>
</dbReference>